<keyword evidence="3" id="KW-0378">Hydrolase</keyword>
<feature type="domain" description="AAA+ ATPase" evidence="2">
    <location>
        <begin position="209"/>
        <end position="388"/>
    </location>
</feature>
<dbReference type="GO" id="GO:0005524">
    <property type="term" value="F:ATP binding"/>
    <property type="evidence" value="ECO:0007669"/>
    <property type="project" value="InterPro"/>
</dbReference>
<dbReference type="InterPro" id="IPR000523">
    <property type="entry name" value="Mg_chelatse_chII-like_cat_dom"/>
</dbReference>
<dbReference type="Pfam" id="PF13541">
    <property type="entry name" value="ChlI"/>
    <property type="match status" value="1"/>
</dbReference>
<dbReference type="Gene3D" id="3.40.50.300">
    <property type="entry name" value="P-loop containing nucleotide triphosphate hydrolases"/>
    <property type="match status" value="1"/>
</dbReference>
<organism evidence="3 4">
    <name type="scientific">SAR92 bacterium BACL26 MAG-121220-bin70</name>
    <dbReference type="NCBI Taxonomy" id="1655626"/>
    <lineage>
        <taxon>Bacteria</taxon>
        <taxon>Pseudomonadati</taxon>
        <taxon>Pseudomonadota</taxon>
        <taxon>Gammaproteobacteria</taxon>
        <taxon>Cellvibrionales</taxon>
        <taxon>Porticoccaceae</taxon>
        <taxon>SAR92 clade</taxon>
    </lineage>
</organism>
<evidence type="ECO:0000259" key="2">
    <source>
        <dbReference type="SMART" id="SM00382"/>
    </source>
</evidence>
<dbReference type="InterPro" id="IPR014721">
    <property type="entry name" value="Ribsml_uS5_D2-typ_fold_subgr"/>
</dbReference>
<dbReference type="InterPro" id="IPR003593">
    <property type="entry name" value="AAA+_ATPase"/>
</dbReference>
<dbReference type="SUPFAM" id="SSF54211">
    <property type="entry name" value="Ribosomal protein S5 domain 2-like"/>
    <property type="match status" value="1"/>
</dbReference>
<dbReference type="GO" id="GO:0008233">
    <property type="term" value="F:peptidase activity"/>
    <property type="evidence" value="ECO:0007669"/>
    <property type="project" value="UniProtKB-KW"/>
</dbReference>
<dbReference type="PANTHER" id="PTHR32039:SF7">
    <property type="entry name" value="COMPETENCE PROTEIN COMM"/>
    <property type="match status" value="1"/>
</dbReference>
<comment type="similarity">
    <text evidence="1">Belongs to the Mg-chelatase subunits D/I family. ComM subfamily.</text>
</comment>
<dbReference type="AlphaFoldDB" id="A0A0R2U6P1"/>
<dbReference type="Pfam" id="PF13335">
    <property type="entry name" value="Mg_chelatase_C"/>
    <property type="match status" value="1"/>
</dbReference>
<dbReference type="InterPro" id="IPR045006">
    <property type="entry name" value="CHLI-like"/>
</dbReference>
<dbReference type="InterPro" id="IPR020568">
    <property type="entry name" value="Ribosomal_Su5_D2-typ_SF"/>
</dbReference>
<evidence type="ECO:0000313" key="3">
    <source>
        <dbReference type="EMBL" id="KRO95231.1"/>
    </source>
</evidence>
<evidence type="ECO:0000256" key="1">
    <source>
        <dbReference type="ARBA" id="ARBA00006354"/>
    </source>
</evidence>
<evidence type="ECO:0000313" key="4">
    <source>
        <dbReference type="Proteomes" id="UP000051213"/>
    </source>
</evidence>
<protein>
    <submittedName>
        <fullName evidence="3">ATP-dependent protease</fullName>
    </submittedName>
</protein>
<dbReference type="InterPro" id="IPR004482">
    <property type="entry name" value="Mg_chelat-rel"/>
</dbReference>
<dbReference type="InterPro" id="IPR025158">
    <property type="entry name" value="Mg_chelat-rel_C"/>
</dbReference>
<dbReference type="SMART" id="SM00382">
    <property type="entry name" value="AAA"/>
    <property type="match status" value="1"/>
</dbReference>
<gene>
    <name evidence="3" type="ORF">ABS24_07805</name>
</gene>
<dbReference type="InterPro" id="IPR027417">
    <property type="entry name" value="P-loop_NTPase"/>
</dbReference>
<dbReference type="PANTHER" id="PTHR32039">
    <property type="entry name" value="MAGNESIUM-CHELATASE SUBUNIT CHLI"/>
    <property type="match status" value="1"/>
</dbReference>
<dbReference type="NCBIfam" id="NF007365">
    <property type="entry name" value="PRK09862.1"/>
    <property type="match status" value="1"/>
</dbReference>
<dbReference type="Gene3D" id="3.30.230.10">
    <property type="match status" value="1"/>
</dbReference>
<keyword evidence="3" id="KW-0645">Protease</keyword>
<dbReference type="Proteomes" id="UP000051213">
    <property type="component" value="Unassembled WGS sequence"/>
</dbReference>
<comment type="caution">
    <text evidence="3">The sequence shown here is derived from an EMBL/GenBank/DDBJ whole genome shotgun (WGS) entry which is preliminary data.</text>
</comment>
<dbReference type="SUPFAM" id="SSF52540">
    <property type="entry name" value="P-loop containing nucleoside triphosphate hydrolases"/>
    <property type="match status" value="1"/>
</dbReference>
<dbReference type="GO" id="GO:0006508">
    <property type="term" value="P:proteolysis"/>
    <property type="evidence" value="ECO:0007669"/>
    <property type="project" value="UniProtKB-KW"/>
</dbReference>
<sequence>MSLAVIKSRAKLGIEAPIISVEVHLSNGLPAFNIVGLPEASVKESKDRVRSAIINSHFEFPARRITVNLAPADIPKQGSRFDLAIAIGILVASGQVPSDRVKDYEFIGELALTGDIRPVDALLPSAQRCSEADNQLIIAKENAHEASLVESLAVLPANHLLEVSAHLHGRETIELWLREDRVLTESTEELSDIIGQQHAKRAMEIAATGGHHLLFYGPPGTGKTMLASRLAGILPPLSNQEALEVASIHSVAGKGLRQNIWLRPFRSPHHTASAAALVGGGGIPKPGEISLAHHGVLFLDELPEFSRNVLEVLREPLESGQIMISRVNAQTLYPAKFQLIAAMNPCPCGHLGSNRCVCPLDQITRYQNKISGPLLDRIDLQVQVSAITNHQLLSQETIAKGETNQQIQTRVCAARYLQIERQGKINADLSSQELREVCPLNKEQKSLMNQAIDQFALSTRGFYRVLKVARTLADLEKISYPEIPHYQEALSYRSTMDRRASD</sequence>
<dbReference type="NCBIfam" id="TIGR00368">
    <property type="entry name" value="YifB family Mg chelatase-like AAA ATPase"/>
    <property type="match status" value="1"/>
</dbReference>
<dbReference type="CDD" id="cd00009">
    <property type="entry name" value="AAA"/>
    <property type="match status" value="1"/>
</dbReference>
<dbReference type="Pfam" id="PF01078">
    <property type="entry name" value="Mg_chelatase"/>
    <property type="match status" value="1"/>
</dbReference>
<accession>A0A0R2U6P1</accession>
<reference evidence="3 4" key="1">
    <citation type="submission" date="2015-10" db="EMBL/GenBank/DDBJ databases">
        <title>Metagenome-Assembled Genomes uncover a global brackish microbiome.</title>
        <authorList>
            <person name="Hugerth L.W."/>
            <person name="Larsson J."/>
            <person name="Alneberg J."/>
            <person name="Lindh M.V."/>
            <person name="Legrand C."/>
            <person name="Pinhassi J."/>
            <person name="Andersson A.F."/>
        </authorList>
    </citation>
    <scope>NUCLEOTIDE SEQUENCE [LARGE SCALE GENOMIC DNA]</scope>
    <source>
        <strain evidence="3">BACL26 MAG-121220-bin70</strain>
    </source>
</reference>
<proteinExistence type="inferred from homology"/>
<name>A0A0R2U6P1_9GAMM</name>
<dbReference type="EMBL" id="LICA01000099">
    <property type="protein sequence ID" value="KRO95231.1"/>
    <property type="molecule type" value="Genomic_DNA"/>
</dbReference>